<proteinExistence type="predicted"/>
<sequence length="400" mass="44529">MKLAFPAIWATLGVMFLTNARESPRNISLPNVPLISNLDFSQFLVQSGHVDLVRPERQNVGADSLPALGVDTAPNIDKLWQDAICRGERFLRLMSYSDYDAGQSMNPPANTAQSQWSLDDLEKWGYRIDSVPEASRDFEPGGYWGIGPHLRRALVSDKCNEEGGLWTASQIMHDKVHFPTPEQEWYQGPDGGWRRSTGARFTMMVNPQGGIIAQYRKGIAPAAKDRVPPVEDYQLPPLAKSSDMMWALWERDILPDSRRKVQFFISLCVTNEETTKIIYRALREVGQPLSGTPYKFEMTTDQGKAVLGSPNAVGFAHFLIQHKGQLGLKSIANAYVFYSQTWHECPCLLLQATVVATPSPRPTPTPAPDPNSQEPLAAKVIAQLVTRDGKRSVVKTHTLA</sequence>
<accession>A0A6A6AIL4</accession>
<reference evidence="2" key="1">
    <citation type="journal article" date="2020" name="Stud. Mycol.">
        <title>101 Dothideomycetes genomes: a test case for predicting lifestyles and emergence of pathogens.</title>
        <authorList>
            <person name="Haridas S."/>
            <person name="Albert R."/>
            <person name="Binder M."/>
            <person name="Bloem J."/>
            <person name="Labutti K."/>
            <person name="Salamov A."/>
            <person name="Andreopoulos B."/>
            <person name="Baker S."/>
            <person name="Barry K."/>
            <person name="Bills G."/>
            <person name="Bluhm B."/>
            <person name="Cannon C."/>
            <person name="Castanera R."/>
            <person name="Culley D."/>
            <person name="Daum C."/>
            <person name="Ezra D."/>
            <person name="Gonzalez J."/>
            <person name="Henrissat B."/>
            <person name="Kuo A."/>
            <person name="Liang C."/>
            <person name="Lipzen A."/>
            <person name="Lutzoni F."/>
            <person name="Magnuson J."/>
            <person name="Mondo S."/>
            <person name="Nolan M."/>
            <person name="Ohm R."/>
            <person name="Pangilinan J."/>
            <person name="Park H.-J."/>
            <person name="Ramirez L."/>
            <person name="Alfaro M."/>
            <person name="Sun H."/>
            <person name="Tritt A."/>
            <person name="Yoshinaga Y."/>
            <person name="Zwiers L.-H."/>
            <person name="Turgeon B."/>
            <person name="Goodwin S."/>
            <person name="Spatafora J."/>
            <person name="Crous P."/>
            <person name="Grigoriev I."/>
        </authorList>
    </citation>
    <scope>NUCLEOTIDE SEQUENCE</scope>
    <source>
        <strain evidence="2">CBS 119687</strain>
    </source>
</reference>
<dbReference type="Proteomes" id="UP000799771">
    <property type="component" value="Unassembled WGS sequence"/>
</dbReference>
<dbReference type="OrthoDB" id="5337308at2759"/>
<dbReference type="GeneID" id="54410714"/>
<protein>
    <submittedName>
        <fullName evidence="2">Uncharacterized protein</fullName>
    </submittedName>
</protein>
<gene>
    <name evidence="2" type="ORF">P153DRAFT_383888</name>
</gene>
<organism evidence="2 3">
    <name type="scientific">Dothidotthia symphoricarpi CBS 119687</name>
    <dbReference type="NCBI Taxonomy" id="1392245"/>
    <lineage>
        <taxon>Eukaryota</taxon>
        <taxon>Fungi</taxon>
        <taxon>Dikarya</taxon>
        <taxon>Ascomycota</taxon>
        <taxon>Pezizomycotina</taxon>
        <taxon>Dothideomycetes</taxon>
        <taxon>Pleosporomycetidae</taxon>
        <taxon>Pleosporales</taxon>
        <taxon>Dothidotthiaceae</taxon>
        <taxon>Dothidotthia</taxon>
    </lineage>
</organism>
<keyword evidence="3" id="KW-1185">Reference proteome</keyword>
<feature type="signal peptide" evidence="1">
    <location>
        <begin position="1"/>
        <end position="20"/>
    </location>
</feature>
<keyword evidence="1" id="KW-0732">Signal</keyword>
<evidence type="ECO:0000313" key="2">
    <source>
        <dbReference type="EMBL" id="KAF2131799.1"/>
    </source>
</evidence>
<name>A0A6A6AIL4_9PLEO</name>
<dbReference type="AlphaFoldDB" id="A0A6A6AIL4"/>
<dbReference type="EMBL" id="ML977502">
    <property type="protein sequence ID" value="KAF2131799.1"/>
    <property type="molecule type" value="Genomic_DNA"/>
</dbReference>
<feature type="chain" id="PRO_5025690619" evidence="1">
    <location>
        <begin position="21"/>
        <end position="400"/>
    </location>
</feature>
<dbReference type="RefSeq" id="XP_033526186.1">
    <property type="nucleotide sequence ID" value="XM_033670282.1"/>
</dbReference>
<evidence type="ECO:0000256" key="1">
    <source>
        <dbReference type="SAM" id="SignalP"/>
    </source>
</evidence>
<evidence type="ECO:0000313" key="3">
    <source>
        <dbReference type="Proteomes" id="UP000799771"/>
    </source>
</evidence>